<evidence type="ECO:0000256" key="2">
    <source>
        <dbReference type="ARBA" id="ARBA00007568"/>
    </source>
</evidence>
<dbReference type="InterPro" id="IPR036249">
    <property type="entry name" value="Thioredoxin-like_sf"/>
</dbReference>
<dbReference type="GO" id="GO:0005737">
    <property type="term" value="C:cytoplasm"/>
    <property type="evidence" value="ECO:0007669"/>
    <property type="project" value="UniProtKB-SubCell"/>
</dbReference>
<dbReference type="InterPro" id="IPR002109">
    <property type="entry name" value="Glutaredoxin"/>
</dbReference>
<name>A0AAV7FF12_ARIFI</name>
<evidence type="ECO:0000256" key="3">
    <source>
        <dbReference type="ARBA" id="ARBA00022490"/>
    </source>
</evidence>
<organism evidence="6 7">
    <name type="scientific">Aristolochia fimbriata</name>
    <name type="common">White veined hardy Dutchman's pipe vine</name>
    <dbReference type="NCBI Taxonomy" id="158543"/>
    <lineage>
        <taxon>Eukaryota</taxon>
        <taxon>Viridiplantae</taxon>
        <taxon>Streptophyta</taxon>
        <taxon>Embryophyta</taxon>
        <taxon>Tracheophyta</taxon>
        <taxon>Spermatophyta</taxon>
        <taxon>Magnoliopsida</taxon>
        <taxon>Magnoliidae</taxon>
        <taxon>Piperales</taxon>
        <taxon>Aristolochiaceae</taxon>
        <taxon>Aristolochia</taxon>
    </lineage>
</organism>
<comment type="subcellular location">
    <subcellularLocation>
        <location evidence="1">Cytoplasm</location>
    </subcellularLocation>
</comment>
<keyword evidence="4" id="KW-0676">Redox-active center</keyword>
<evidence type="ECO:0000313" key="6">
    <source>
        <dbReference type="EMBL" id="KAG9459800.1"/>
    </source>
</evidence>
<evidence type="ECO:0000313" key="7">
    <source>
        <dbReference type="Proteomes" id="UP000825729"/>
    </source>
</evidence>
<protein>
    <recommendedName>
        <fullName evidence="5">Glutaredoxin domain-containing protein</fullName>
    </recommendedName>
</protein>
<dbReference type="EMBL" id="JAINDJ010000002">
    <property type="protein sequence ID" value="KAG9459800.1"/>
    <property type="molecule type" value="Genomic_DNA"/>
</dbReference>
<dbReference type="PANTHER" id="PTHR10168">
    <property type="entry name" value="GLUTAREDOXIN"/>
    <property type="match status" value="1"/>
</dbReference>
<dbReference type="NCBIfam" id="TIGR02189">
    <property type="entry name" value="GlrX-like_plant"/>
    <property type="match status" value="1"/>
</dbReference>
<evidence type="ECO:0000256" key="4">
    <source>
        <dbReference type="ARBA" id="ARBA00023284"/>
    </source>
</evidence>
<dbReference type="Proteomes" id="UP000825729">
    <property type="component" value="Unassembled WGS sequence"/>
</dbReference>
<dbReference type="PROSITE" id="PS51354">
    <property type="entry name" value="GLUTAREDOXIN_2"/>
    <property type="match status" value="1"/>
</dbReference>
<keyword evidence="3" id="KW-0963">Cytoplasm</keyword>
<accession>A0AAV7FF12</accession>
<dbReference type="AlphaFoldDB" id="A0AAV7FF12"/>
<feature type="domain" description="Glutaredoxin" evidence="5">
    <location>
        <begin position="14"/>
        <end position="76"/>
    </location>
</feature>
<reference evidence="6 7" key="1">
    <citation type="submission" date="2021-07" db="EMBL/GenBank/DDBJ databases">
        <title>The Aristolochia fimbriata genome: insights into angiosperm evolution, floral development and chemical biosynthesis.</title>
        <authorList>
            <person name="Jiao Y."/>
        </authorList>
    </citation>
    <scope>NUCLEOTIDE SEQUENCE [LARGE SCALE GENOMIC DNA]</scope>
    <source>
        <strain evidence="6">IBCAS-2021</strain>
        <tissue evidence="6">Leaf</tissue>
    </source>
</reference>
<evidence type="ECO:0000259" key="5">
    <source>
        <dbReference type="Pfam" id="PF00462"/>
    </source>
</evidence>
<comment type="similarity">
    <text evidence="2">Belongs to the glutaredoxin family. CC-type subfamily.</text>
</comment>
<dbReference type="Gene3D" id="3.40.30.10">
    <property type="entry name" value="Glutaredoxin"/>
    <property type="match status" value="1"/>
</dbReference>
<sequence length="103" mass="11308">MERVLRLASENAAVIFSLSSCCMCHTVKTLLADRGVRVTVYELDEEPKGREMEKALAQLLRRDTPVPAVFIGGQLVGSTDEVMSLHLTGSLLPLLRRAGALWV</sequence>
<gene>
    <name evidence="6" type="ORF">H6P81_004308</name>
</gene>
<proteinExistence type="inferred from homology"/>
<evidence type="ECO:0000256" key="1">
    <source>
        <dbReference type="ARBA" id="ARBA00004496"/>
    </source>
</evidence>
<keyword evidence="7" id="KW-1185">Reference proteome</keyword>
<comment type="caution">
    <text evidence="6">The sequence shown here is derived from an EMBL/GenBank/DDBJ whole genome shotgun (WGS) entry which is preliminary data.</text>
</comment>
<dbReference type="SUPFAM" id="SSF52833">
    <property type="entry name" value="Thioredoxin-like"/>
    <property type="match status" value="1"/>
</dbReference>
<dbReference type="PROSITE" id="PS51257">
    <property type="entry name" value="PROKAR_LIPOPROTEIN"/>
    <property type="match status" value="1"/>
</dbReference>
<dbReference type="InterPro" id="IPR011905">
    <property type="entry name" value="GlrX-like_pln_2"/>
</dbReference>
<dbReference type="Pfam" id="PF00462">
    <property type="entry name" value="Glutaredoxin"/>
    <property type="match status" value="1"/>
</dbReference>
<dbReference type="CDD" id="cd03419">
    <property type="entry name" value="GRX_GRXh_1_2_like"/>
    <property type="match status" value="1"/>
</dbReference>